<reference evidence="2" key="1">
    <citation type="submission" date="2014-07" db="EMBL/GenBank/DDBJ databases">
        <authorList>
            <person name="Martin A.A"/>
            <person name="De Silva N."/>
        </authorList>
    </citation>
    <scope>NUCLEOTIDE SEQUENCE</scope>
</reference>
<name>A0A0K0FHE8_STRVS</name>
<dbReference type="AlphaFoldDB" id="A0A0K0FHE8"/>
<sequence>MLPNSVNRVPGGLLFRRPLPARRLKSRGQFNGGGSIRRNLSYKNAIHRGGSGRGSQRGRRNSARRNSKDHLTRL</sequence>
<evidence type="ECO:0000313" key="3">
    <source>
        <dbReference type="WBParaSite" id="SVE_0831100.1"/>
    </source>
</evidence>
<feature type="compositionally biased region" description="Basic residues" evidence="1">
    <location>
        <begin position="56"/>
        <end position="65"/>
    </location>
</feature>
<accession>A0A0K0FHE8</accession>
<proteinExistence type="predicted"/>
<organism evidence="2 3">
    <name type="scientific">Strongyloides venezuelensis</name>
    <name type="common">Threadworm</name>
    <dbReference type="NCBI Taxonomy" id="75913"/>
    <lineage>
        <taxon>Eukaryota</taxon>
        <taxon>Metazoa</taxon>
        <taxon>Ecdysozoa</taxon>
        <taxon>Nematoda</taxon>
        <taxon>Chromadorea</taxon>
        <taxon>Rhabditida</taxon>
        <taxon>Tylenchina</taxon>
        <taxon>Panagrolaimomorpha</taxon>
        <taxon>Strongyloidoidea</taxon>
        <taxon>Strongyloididae</taxon>
        <taxon>Strongyloides</taxon>
    </lineage>
</organism>
<evidence type="ECO:0000256" key="1">
    <source>
        <dbReference type="SAM" id="MobiDB-lite"/>
    </source>
</evidence>
<dbReference type="Proteomes" id="UP000035680">
    <property type="component" value="Unassembled WGS sequence"/>
</dbReference>
<dbReference type="WBParaSite" id="SVE_0831100.1">
    <property type="protein sequence ID" value="SVE_0831100.1"/>
    <property type="gene ID" value="SVE_0831100"/>
</dbReference>
<evidence type="ECO:0000313" key="2">
    <source>
        <dbReference type="Proteomes" id="UP000035680"/>
    </source>
</evidence>
<protein>
    <submittedName>
        <fullName evidence="3">Uncharacterized protein</fullName>
    </submittedName>
</protein>
<feature type="region of interest" description="Disordered" evidence="1">
    <location>
        <begin position="25"/>
        <end position="74"/>
    </location>
</feature>
<reference evidence="3" key="2">
    <citation type="submission" date="2015-08" db="UniProtKB">
        <authorList>
            <consortium name="WormBaseParasite"/>
        </authorList>
    </citation>
    <scope>IDENTIFICATION</scope>
</reference>
<keyword evidence="2" id="KW-1185">Reference proteome</keyword>